<protein>
    <submittedName>
        <fullName evidence="2">Uncharacterized protein</fullName>
    </submittedName>
</protein>
<comment type="caution">
    <text evidence="2">The sequence shown here is derived from an EMBL/GenBank/DDBJ whole genome shotgun (WGS) entry which is preliminary data.</text>
</comment>
<keyword evidence="3" id="KW-1185">Reference proteome</keyword>
<evidence type="ECO:0000313" key="2">
    <source>
        <dbReference type="EMBL" id="GLC50613.1"/>
    </source>
</evidence>
<sequence>MALFRPSFMQPIPFWPCISGMSERRRGAPAAWAAAALGLDPALSEWLGLLLACVCASLAGRRAGVPRRIGVKRRVAVMVARLARQLEERLETWAGAPRRAVRDAGLGRGSVVLLPAAMGGAAAVAAAVAWRAAAVEARALAEDADDLDGPGPYLDLSALFTVAASEEADAAQRRRGAVQPDGQGGDASTRSADGNGNGNGGSAGNGDGFGNGNGSGSSNGAADADVWTITTSSDDDDDGDGSSDGDGDQCSSYNLALARATLRRRVYARRTAAQPAVE</sequence>
<feature type="region of interest" description="Disordered" evidence="1">
    <location>
        <begin position="170"/>
        <end position="251"/>
    </location>
</feature>
<proteinExistence type="predicted"/>
<evidence type="ECO:0000256" key="1">
    <source>
        <dbReference type="SAM" id="MobiDB-lite"/>
    </source>
</evidence>
<dbReference type="Proteomes" id="UP001165080">
    <property type="component" value="Unassembled WGS sequence"/>
</dbReference>
<feature type="compositionally biased region" description="Acidic residues" evidence="1">
    <location>
        <begin position="233"/>
        <end position="247"/>
    </location>
</feature>
<gene>
    <name evidence="2" type="primary">PLESTBF000210</name>
    <name evidence="2" type="ORF">PLESTB_000399500</name>
</gene>
<name>A0A9W6BEK6_9CHLO</name>
<dbReference type="AlphaFoldDB" id="A0A9W6BEK6"/>
<accession>A0A9W6BEK6</accession>
<organism evidence="2 3">
    <name type="scientific">Pleodorina starrii</name>
    <dbReference type="NCBI Taxonomy" id="330485"/>
    <lineage>
        <taxon>Eukaryota</taxon>
        <taxon>Viridiplantae</taxon>
        <taxon>Chlorophyta</taxon>
        <taxon>core chlorophytes</taxon>
        <taxon>Chlorophyceae</taxon>
        <taxon>CS clade</taxon>
        <taxon>Chlamydomonadales</taxon>
        <taxon>Volvocaceae</taxon>
        <taxon>Pleodorina</taxon>
    </lineage>
</organism>
<reference evidence="2 3" key="1">
    <citation type="journal article" date="2023" name="Commun. Biol.">
        <title>Reorganization of the ancestral sex-determining regions during the evolution of trioecy in Pleodorina starrii.</title>
        <authorList>
            <person name="Takahashi K."/>
            <person name="Suzuki S."/>
            <person name="Kawai-Toyooka H."/>
            <person name="Yamamoto K."/>
            <person name="Hamaji T."/>
            <person name="Ootsuki R."/>
            <person name="Yamaguchi H."/>
            <person name="Kawachi M."/>
            <person name="Higashiyama T."/>
            <person name="Nozaki H."/>
        </authorList>
    </citation>
    <scope>NUCLEOTIDE SEQUENCE [LARGE SCALE GENOMIC DNA]</scope>
    <source>
        <strain evidence="2 3">NIES-4479</strain>
    </source>
</reference>
<evidence type="ECO:0000313" key="3">
    <source>
        <dbReference type="Proteomes" id="UP001165080"/>
    </source>
</evidence>
<dbReference type="EMBL" id="BRXU01000003">
    <property type="protein sequence ID" value="GLC50613.1"/>
    <property type="molecule type" value="Genomic_DNA"/>
</dbReference>
<feature type="compositionally biased region" description="Gly residues" evidence="1">
    <location>
        <begin position="195"/>
        <end position="217"/>
    </location>
</feature>